<evidence type="ECO:0000313" key="2">
    <source>
        <dbReference type="EMBL" id="EJK65023.1"/>
    </source>
</evidence>
<feature type="compositionally biased region" description="Basic and acidic residues" evidence="1">
    <location>
        <begin position="210"/>
        <end position="226"/>
    </location>
</feature>
<reference evidence="2 3" key="1">
    <citation type="journal article" date="2012" name="Genome Biol.">
        <title>Genome and low-iron response of an oceanic diatom adapted to chronic iron limitation.</title>
        <authorList>
            <person name="Lommer M."/>
            <person name="Specht M."/>
            <person name="Roy A.S."/>
            <person name="Kraemer L."/>
            <person name="Andreson R."/>
            <person name="Gutowska M.A."/>
            <person name="Wolf J."/>
            <person name="Bergner S.V."/>
            <person name="Schilhabel M.B."/>
            <person name="Klostermeier U.C."/>
            <person name="Beiko R.G."/>
            <person name="Rosenstiel P."/>
            <person name="Hippler M."/>
            <person name="Laroche J."/>
        </authorList>
    </citation>
    <scope>NUCLEOTIDE SEQUENCE [LARGE SCALE GENOMIC DNA]</scope>
    <source>
        <strain evidence="2 3">CCMP1005</strain>
    </source>
</reference>
<gene>
    <name evidence="2" type="ORF">THAOC_14179</name>
</gene>
<evidence type="ECO:0000313" key="3">
    <source>
        <dbReference type="Proteomes" id="UP000266841"/>
    </source>
</evidence>
<keyword evidence="3" id="KW-1185">Reference proteome</keyword>
<organism evidence="2 3">
    <name type="scientific">Thalassiosira oceanica</name>
    <name type="common">Marine diatom</name>
    <dbReference type="NCBI Taxonomy" id="159749"/>
    <lineage>
        <taxon>Eukaryota</taxon>
        <taxon>Sar</taxon>
        <taxon>Stramenopiles</taxon>
        <taxon>Ochrophyta</taxon>
        <taxon>Bacillariophyta</taxon>
        <taxon>Coscinodiscophyceae</taxon>
        <taxon>Thalassiosirophycidae</taxon>
        <taxon>Thalassiosirales</taxon>
        <taxon>Thalassiosiraceae</taxon>
        <taxon>Thalassiosira</taxon>
    </lineage>
</organism>
<dbReference type="AlphaFoldDB" id="K0SFV0"/>
<dbReference type="Proteomes" id="UP000266841">
    <property type="component" value="Unassembled WGS sequence"/>
</dbReference>
<protein>
    <submittedName>
        <fullName evidence="2">Uncharacterized protein</fullName>
    </submittedName>
</protein>
<feature type="non-terminal residue" evidence="2">
    <location>
        <position position="1"/>
    </location>
</feature>
<accession>K0SFV0</accession>
<evidence type="ECO:0000256" key="1">
    <source>
        <dbReference type="SAM" id="MobiDB-lite"/>
    </source>
</evidence>
<comment type="caution">
    <text evidence="2">The sequence shown here is derived from an EMBL/GenBank/DDBJ whole genome shotgun (WGS) entry which is preliminary data.</text>
</comment>
<name>K0SFV0_THAOC</name>
<sequence>RAEKDCPGLIIFCKYSSNFAIHVRDTGSGLIVDIHVAQLEMVVIGPELPVGRRNVDARQLPQLLDIFPRHSGRVKCGVWVAAWVIRREELGPEHGLHLAYGVAELGMRHVQMNFVDPDVTQHASLVGPLERRDESWTGRDELRRHKKEHCGPRPLAFYLVHAFDDRQNPLRRGPFLVHVVRPDRYAEPAAGLIVHFVHRLHLVGGQRQERDYLHDDPPEDAPHHPEGMSLAASGAGDVQHLELAAIGVGSCAPFGRVGGVIIVHLSLPSAVDKQASTSAAVRHFLDFGPFRRCVDEALCVINFFLETKS</sequence>
<proteinExistence type="predicted"/>
<feature type="region of interest" description="Disordered" evidence="1">
    <location>
        <begin position="210"/>
        <end position="229"/>
    </location>
</feature>
<dbReference type="EMBL" id="AGNL01016546">
    <property type="protein sequence ID" value="EJK65023.1"/>
    <property type="molecule type" value="Genomic_DNA"/>
</dbReference>